<keyword evidence="4" id="KW-1185">Reference proteome</keyword>
<keyword evidence="1" id="KW-0472">Membrane</keyword>
<dbReference type="InterPro" id="IPR045584">
    <property type="entry name" value="Pilin-like"/>
</dbReference>
<dbReference type="AlphaFoldDB" id="A0A2Z3HKM4"/>
<organism evidence="3 4">
    <name type="scientific">Gemmata obscuriglobus</name>
    <dbReference type="NCBI Taxonomy" id="114"/>
    <lineage>
        <taxon>Bacteria</taxon>
        <taxon>Pseudomonadati</taxon>
        <taxon>Planctomycetota</taxon>
        <taxon>Planctomycetia</taxon>
        <taxon>Gemmatales</taxon>
        <taxon>Gemmataceae</taxon>
        <taxon>Gemmata</taxon>
    </lineage>
</organism>
<dbReference type="Gene3D" id="3.30.700.10">
    <property type="entry name" value="Glycoprotein, Type 4 Pilin"/>
    <property type="match status" value="1"/>
</dbReference>
<name>A0A2Z3HKM4_9BACT</name>
<protein>
    <submittedName>
        <fullName evidence="3">Prepilin-type cleavage/methylation domain-containing protein</fullName>
    </submittedName>
</protein>
<dbReference type="InterPro" id="IPR011453">
    <property type="entry name" value="DUF1559"/>
</dbReference>
<keyword evidence="1" id="KW-1133">Transmembrane helix</keyword>
<accession>A0A2Z3HKM4</accession>
<keyword evidence="1" id="KW-0812">Transmembrane</keyword>
<dbReference type="PANTHER" id="PTHR30093:SF2">
    <property type="entry name" value="TYPE II SECRETION SYSTEM PROTEIN H"/>
    <property type="match status" value="1"/>
</dbReference>
<dbReference type="NCBIfam" id="TIGR04294">
    <property type="entry name" value="pre_pil_HX9DG"/>
    <property type="match status" value="1"/>
</dbReference>
<dbReference type="InterPro" id="IPR027558">
    <property type="entry name" value="Pre_pil_HX9DG_C"/>
</dbReference>
<evidence type="ECO:0000256" key="1">
    <source>
        <dbReference type="SAM" id="Phobius"/>
    </source>
</evidence>
<dbReference type="NCBIfam" id="TIGR02532">
    <property type="entry name" value="IV_pilin_GFxxxE"/>
    <property type="match status" value="1"/>
</dbReference>
<gene>
    <name evidence="3" type="ORF">C1280_24830</name>
</gene>
<dbReference type="SUPFAM" id="SSF54523">
    <property type="entry name" value="Pili subunits"/>
    <property type="match status" value="1"/>
</dbReference>
<dbReference type="Pfam" id="PF07596">
    <property type="entry name" value="SBP_bac_10"/>
    <property type="match status" value="1"/>
</dbReference>
<dbReference type="Pfam" id="PF07963">
    <property type="entry name" value="N_methyl"/>
    <property type="match status" value="1"/>
</dbReference>
<dbReference type="Proteomes" id="UP000245802">
    <property type="component" value="Chromosome"/>
</dbReference>
<feature type="domain" description="DUF1559" evidence="2">
    <location>
        <begin position="34"/>
        <end position="306"/>
    </location>
</feature>
<evidence type="ECO:0000259" key="2">
    <source>
        <dbReference type="Pfam" id="PF07596"/>
    </source>
</evidence>
<dbReference type="EMBL" id="CP025958">
    <property type="protein sequence ID" value="AWM42374.1"/>
    <property type="molecule type" value="Genomic_DNA"/>
</dbReference>
<dbReference type="OrthoDB" id="248923at2"/>
<dbReference type="PROSITE" id="PS00409">
    <property type="entry name" value="PROKAR_NTER_METHYL"/>
    <property type="match status" value="1"/>
</dbReference>
<dbReference type="KEGG" id="gog:C1280_24830"/>
<evidence type="ECO:0000313" key="3">
    <source>
        <dbReference type="EMBL" id="AWM42374.1"/>
    </source>
</evidence>
<dbReference type="PANTHER" id="PTHR30093">
    <property type="entry name" value="GENERAL SECRETION PATHWAY PROTEIN G"/>
    <property type="match status" value="1"/>
</dbReference>
<proteinExistence type="predicted"/>
<dbReference type="InterPro" id="IPR012902">
    <property type="entry name" value="N_methyl_site"/>
</dbReference>
<sequence length="324" mass="34655">MLTVNKRSGFTLIELLVVIAIIAILIGLLLPAVQKVREAAARMKCQNNLKQLGLAAHNYEGAMGQFPAGATQNASQWAFSFQAQLLPHVEQDNLRKLVDFTQAITLGSGGSQTLNPVHATPAKSPVGLFLCPSDAGPVLYQNNLADWTPNNYMVNMGTGVTVQSLANANDGIVWYTSKLRITDVTDGTSNTLLMAEALRGNNIQTEPASAPIEPLRQYASFGGQGALLDEATCATATRWAGNRGSSWLWGREFNVCFTTTHRPNQRAIDCARSGAGFYKAASAHTGGVNVLLCDGSVRFVRDAVDLAAWRAASTRASGEVLGEF</sequence>
<evidence type="ECO:0000313" key="4">
    <source>
        <dbReference type="Proteomes" id="UP000245802"/>
    </source>
</evidence>
<feature type="transmembrane region" description="Helical" evidence="1">
    <location>
        <begin position="12"/>
        <end position="33"/>
    </location>
</feature>
<reference evidence="3 4" key="1">
    <citation type="submission" date="2018-01" db="EMBL/GenBank/DDBJ databases">
        <title>G. obscuriglobus.</title>
        <authorList>
            <person name="Franke J."/>
            <person name="Blomberg W."/>
            <person name="Selmecki A."/>
        </authorList>
    </citation>
    <scope>NUCLEOTIDE SEQUENCE [LARGE SCALE GENOMIC DNA]</scope>
    <source>
        <strain evidence="3 4">DSM 5831</strain>
    </source>
</reference>